<reference evidence="2" key="1">
    <citation type="submission" date="2016-04" db="EMBL/GenBank/DDBJ databases">
        <authorList>
            <person name="Guldener U."/>
            <person name="Guldener U."/>
        </authorList>
    </citation>
    <scope>NUCLEOTIDE SEQUENCE [LARGE SCALE GENOMIC DNA]</scope>
    <source>
        <strain evidence="2">UB2112</strain>
    </source>
</reference>
<evidence type="ECO:0000313" key="1">
    <source>
        <dbReference type="EMBL" id="SAM81596.1"/>
    </source>
</evidence>
<organism evidence="1 2">
    <name type="scientific">Ustilago bromivora</name>
    <dbReference type="NCBI Taxonomy" id="307758"/>
    <lineage>
        <taxon>Eukaryota</taxon>
        <taxon>Fungi</taxon>
        <taxon>Dikarya</taxon>
        <taxon>Basidiomycota</taxon>
        <taxon>Ustilaginomycotina</taxon>
        <taxon>Ustilaginomycetes</taxon>
        <taxon>Ustilaginales</taxon>
        <taxon>Ustilaginaceae</taxon>
        <taxon>Ustilago</taxon>
    </lineage>
</organism>
<dbReference type="Proteomes" id="UP000179920">
    <property type="component" value="Chromosome V"/>
</dbReference>
<proteinExistence type="predicted"/>
<name>A0A1K0H2H3_9BASI</name>
<dbReference type="EMBL" id="LT558121">
    <property type="protein sequence ID" value="SAM81596.1"/>
    <property type="molecule type" value="Genomic_DNA"/>
</dbReference>
<evidence type="ECO:0000313" key="2">
    <source>
        <dbReference type="Proteomes" id="UP000179920"/>
    </source>
</evidence>
<protein>
    <submittedName>
        <fullName evidence="1">Uncharacterized protein</fullName>
    </submittedName>
</protein>
<dbReference type="AlphaFoldDB" id="A0A1K0H2H3"/>
<accession>A0A1K0H2H3</accession>
<gene>
    <name evidence="1" type="ORF">UBRO_21065</name>
</gene>
<sequence length="104" mass="12110">MYNREKKKLLLTGAGMLLMNMDASNLIHKSSGEQHAQISRNMNWILLLQHKECHSTQCQDFKVLLHMIFERICSWHCSEPPAAMKETLLQCLDVTRRLLQTTMP</sequence>